<dbReference type="EMBL" id="CP037867">
    <property type="protein sequence ID" value="QBM29704.1"/>
    <property type="molecule type" value="Genomic_DNA"/>
</dbReference>
<dbReference type="Proteomes" id="UP000293912">
    <property type="component" value="Chromosome"/>
</dbReference>
<feature type="region of interest" description="Disordered" evidence="1">
    <location>
        <begin position="1"/>
        <end position="29"/>
    </location>
</feature>
<dbReference type="AlphaFoldDB" id="A0A4P6X7M8"/>
<evidence type="ECO:0000313" key="2">
    <source>
        <dbReference type="EMBL" id="QBM29704.1"/>
    </source>
</evidence>
<organism evidence="2 3">
    <name type="scientific">Hydrogenophaga pseudoflava</name>
    <name type="common">Pseudomonas carboxydoflava</name>
    <dbReference type="NCBI Taxonomy" id="47421"/>
    <lineage>
        <taxon>Bacteria</taxon>
        <taxon>Pseudomonadati</taxon>
        <taxon>Pseudomonadota</taxon>
        <taxon>Betaproteobacteria</taxon>
        <taxon>Burkholderiales</taxon>
        <taxon>Comamonadaceae</taxon>
        <taxon>Hydrogenophaga</taxon>
    </lineage>
</organism>
<accession>A0A4P6X7M8</accession>
<gene>
    <name evidence="2" type="ORF">HPF_18570</name>
</gene>
<reference evidence="2 3" key="1">
    <citation type="submission" date="2019-03" db="EMBL/GenBank/DDBJ databases">
        <authorList>
            <person name="Sebastian G."/>
            <person name="Baumann P."/>
            <person name="Ruckert C."/>
            <person name="Kalinowski J."/>
            <person name="Nebel B."/>
            <person name="Takors R."/>
            <person name="Blombach B."/>
        </authorList>
    </citation>
    <scope>NUCLEOTIDE SEQUENCE [LARGE SCALE GENOMIC DNA]</scope>
    <source>
        <strain evidence="2 3">DSM 1084</strain>
    </source>
</reference>
<name>A0A4P6X7M8_HYDPS</name>
<keyword evidence="3" id="KW-1185">Reference proteome</keyword>
<sequence length="219" mass="22930">MPAANPPAPAMTRRPRKAIDAEPASIPDASPIGRALLSLIGKVPSSREPVSSAPMDDARKAANAAAAKAALAAGALALPPGVVGWLTILPEMMGVWKIQRQMVADIAALYGKHATLTPEQVVYCLFQHTAAQGVRDLVVRVGQRTLVRRASPVLIRTITRRIGARLAQKAAGRGVARWIPVIGAVGMGAYAYYDTAQVAATAIDLFEGVIEVEAVEVGA</sequence>
<evidence type="ECO:0000313" key="3">
    <source>
        <dbReference type="Proteomes" id="UP000293912"/>
    </source>
</evidence>
<dbReference type="KEGG" id="hpse:HPF_18570"/>
<evidence type="ECO:0000256" key="1">
    <source>
        <dbReference type="SAM" id="MobiDB-lite"/>
    </source>
</evidence>
<evidence type="ECO:0008006" key="4">
    <source>
        <dbReference type="Google" id="ProtNLM"/>
    </source>
</evidence>
<protein>
    <recommendedName>
        <fullName evidence="4">EcsC protein family protein</fullName>
    </recommendedName>
</protein>
<proteinExistence type="predicted"/>